<accession>A0A1N7SFU3</accession>
<dbReference type="SMART" id="SM00382">
    <property type="entry name" value="AAA"/>
    <property type="match status" value="1"/>
</dbReference>
<dbReference type="STRING" id="1247936.BN2475_630055"/>
<dbReference type="SUPFAM" id="SSF52540">
    <property type="entry name" value="P-loop containing nucleoside triphosphate hydrolases"/>
    <property type="match status" value="1"/>
</dbReference>
<dbReference type="Pfam" id="PF13191">
    <property type="entry name" value="AAA_16"/>
    <property type="match status" value="1"/>
</dbReference>
<dbReference type="AlphaFoldDB" id="A0A1N7SFU3"/>
<feature type="domain" description="AAA+ ATPase" evidence="1">
    <location>
        <begin position="127"/>
        <end position="310"/>
    </location>
</feature>
<dbReference type="InterPro" id="IPR003593">
    <property type="entry name" value="AAA+_ATPase"/>
</dbReference>
<dbReference type="PANTHER" id="PTHR34301">
    <property type="entry name" value="DNA-BINDING PROTEIN-RELATED"/>
    <property type="match status" value="1"/>
</dbReference>
<dbReference type="Proteomes" id="UP000187012">
    <property type="component" value="Unassembled WGS sequence"/>
</dbReference>
<sequence>MRAEHLVWFLWFSTVAPSQPFSLRRRFAPGNAHLSLRQLVAPSRLIVGSRGGYPSARAYSFLVRLTLRREHQEIPPRVTMAIQGFDEATFTDVVKSWLHVSKPISSLEYLMGREQQREQIKRALVFDGRHIFIYGDRGVGKTSLARTAAFENCGDFDPILVGCQPSTTFQQIISNIGGVVQEITTQAKPVSRTHRLKLGGKISPTMAAEVGYEYEVKYDAAVDLGTTFDLNQAVSYLRGVSKKASSKLLVVVDEFDRIEKADERKLFADFVKQVSDQEAPVQFIFCGVGSSLEELLAAHESSQRYFEGIPLSRLMFGSRYEIIEKSAGALGIEIPENIKFRIAAISDGFPHYIHLICSNMYWEIFQDESELVETNSEHYFAAIRSSVASMEGKLRPGYDRAIARDDKNFELALWAAADHSDLQRSLASIFESYKRIAEVVQMPVVGSKELTNYLGRLRTPAHNKILKLFRRGWYEFSENVIRGYVRLRAEDAGCPLALEFDAPTLTPSATVGISRVKQRPLPIPRSSFGRGPRW</sequence>
<organism evidence="2 3">
    <name type="scientific">Paraburkholderia ribeironis</name>
    <dbReference type="NCBI Taxonomy" id="1247936"/>
    <lineage>
        <taxon>Bacteria</taxon>
        <taxon>Pseudomonadati</taxon>
        <taxon>Pseudomonadota</taxon>
        <taxon>Betaproteobacteria</taxon>
        <taxon>Burkholderiales</taxon>
        <taxon>Burkholderiaceae</taxon>
        <taxon>Paraburkholderia</taxon>
    </lineage>
</organism>
<proteinExistence type="predicted"/>
<dbReference type="PANTHER" id="PTHR34301:SF8">
    <property type="entry name" value="ATPASE DOMAIN-CONTAINING PROTEIN"/>
    <property type="match status" value="1"/>
</dbReference>
<keyword evidence="3" id="KW-1185">Reference proteome</keyword>
<dbReference type="InterPro" id="IPR041664">
    <property type="entry name" value="AAA_16"/>
</dbReference>
<dbReference type="EMBL" id="CYGX02000063">
    <property type="protein sequence ID" value="SIT46214.1"/>
    <property type="molecule type" value="Genomic_DNA"/>
</dbReference>
<evidence type="ECO:0000313" key="3">
    <source>
        <dbReference type="Proteomes" id="UP000187012"/>
    </source>
</evidence>
<reference evidence="2 3" key="1">
    <citation type="submission" date="2016-12" db="EMBL/GenBank/DDBJ databases">
        <authorList>
            <person name="Song W.-J."/>
            <person name="Kurnit D.M."/>
        </authorList>
    </citation>
    <scope>NUCLEOTIDE SEQUENCE [LARGE SCALE GENOMIC DNA]</scope>
    <source>
        <strain evidence="2 3">STM7296</strain>
    </source>
</reference>
<name>A0A1N7SFU3_9BURK</name>
<gene>
    <name evidence="2" type="ORF">BN2475_630055</name>
</gene>
<dbReference type="InterPro" id="IPR027417">
    <property type="entry name" value="P-loop_NTPase"/>
</dbReference>
<evidence type="ECO:0000313" key="2">
    <source>
        <dbReference type="EMBL" id="SIT46214.1"/>
    </source>
</evidence>
<protein>
    <submittedName>
        <fullName evidence="2">Putative Archaeal ATPase family</fullName>
    </submittedName>
</protein>
<dbReference type="Gene3D" id="3.40.50.300">
    <property type="entry name" value="P-loop containing nucleotide triphosphate hydrolases"/>
    <property type="match status" value="1"/>
</dbReference>
<evidence type="ECO:0000259" key="1">
    <source>
        <dbReference type="SMART" id="SM00382"/>
    </source>
</evidence>